<dbReference type="Proteomes" id="UP000326912">
    <property type="component" value="Unassembled WGS sequence"/>
</dbReference>
<evidence type="ECO:0000256" key="2">
    <source>
        <dbReference type="ARBA" id="ARBA00023000"/>
    </source>
</evidence>
<comment type="caution">
    <text evidence="5">The sequence shown here is derived from an EMBL/GenBank/DDBJ whole genome shotgun (WGS) entry which is preliminary data.</text>
</comment>
<dbReference type="GO" id="GO:0016539">
    <property type="term" value="P:intein-mediated protein splicing"/>
    <property type="evidence" value="ECO:0007669"/>
    <property type="project" value="InterPro"/>
</dbReference>
<name>A0A5J4KTL2_9CHLR</name>
<dbReference type="PANTHER" id="PTHR30510:SF2">
    <property type="entry name" value="UPF0229 PROTEIN YEAH"/>
    <property type="match status" value="1"/>
</dbReference>
<feature type="domain" description="Hint" evidence="4">
    <location>
        <begin position="211"/>
        <end position="311"/>
    </location>
</feature>
<dbReference type="EMBL" id="BKZW01000001">
    <property type="protein sequence ID" value="GER88546.1"/>
    <property type="molecule type" value="Genomic_DNA"/>
</dbReference>
<organism evidence="5 6">
    <name type="scientific">Dictyobacter vulcani</name>
    <dbReference type="NCBI Taxonomy" id="2607529"/>
    <lineage>
        <taxon>Bacteria</taxon>
        <taxon>Bacillati</taxon>
        <taxon>Chloroflexota</taxon>
        <taxon>Ktedonobacteria</taxon>
        <taxon>Ktedonobacterales</taxon>
        <taxon>Dictyobacteraceae</taxon>
        <taxon>Dictyobacter</taxon>
    </lineage>
</organism>
<evidence type="ECO:0000256" key="1">
    <source>
        <dbReference type="ARBA" id="ARBA00022813"/>
    </source>
</evidence>
<feature type="region of interest" description="Disordered" evidence="3">
    <location>
        <begin position="69"/>
        <end position="101"/>
    </location>
</feature>
<accession>A0A5J4KTL2</accession>
<dbReference type="Gene3D" id="2.170.16.10">
    <property type="entry name" value="Hedgehog/Intein (Hint) domain"/>
    <property type="match status" value="1"/>
</dbReference>
<protein>
    <recommendedName>
        <fullName evidence="4">Hint domain-containing protein</fullName>
    </recommendedName>
</protein>
<dbReference type="Pfam" id="PF14528">
    <property type="entry name" value="LAGLIDADG_3"/>
    <property type="match status" value="1"/>
</dbReference>
<dbReference type="PROSITE" id="PS50817">
    <property type="entry name" value="INTEIN_N_TER"/>
    <property type="match status" value="1"/>
</dbReference>
<dbReference type="InterPro" id="IPR004860">
    <property type="entry name" value="LAGLIDADG_dom"/>
</dbReference>
<dbReference type="PANTHER" id="PTHR30510">
    <property type="entry name" value="UPF0229 PROTEIN YEAH"/>
    <property type="match status" value="1"/>
</dbReference>
<dbReference type="InterPro" id="IPR006141">
    <property type="entry name" value="Intein_N"/>
</dbReference>
<dbReference type="GO" id="GO:0004519">
    <property type="term" value="F:endonuclease activity"/>
    <property type="evidence" value="ECO:0007669"/>
    <property type="project" value="InterPro"/>
</dbReference>
<keyword evidence="2" id="KW-0651">Protein splicing</keyword>
<keyword evidence="1" id="KW-0068">Autocatalytic cleavage</keyword>
<evidence type="ECO:0000313" key="6">
    <source>
        <dbReference type="Proteomes" id="UP000326912"/>
    </source>
</evidence>
<dbReference type="CDD" id="cd00081">
    <property type="entry name" value="Hint"/>
    <property type="match status" value="1"/>
</dbReference>
<keyword evidence="6" id="KW-1185">Reference proteome</keyword>
<evidence type="ECO:0000256" key="3">
    <source>
        <dbReference type="SAM" id="MobiDB-lite"/>
    </source>
</evidence>
<dbReference type="InterPro" id="IPR027434">
    <property type="entry name" value="Homing_endonucl"/>
</dbReference>
<gene>
    <name evidence="5" type="ORF">KDW_27080</name>
</gene>
<dbReference type="InterPro" id="IPR003587">
    <property type="entry name" value="Hint_dom_N"/>
</dbReference>
<feature type="region of interest" description="Disordered" evidence="3">
    <location>
        <begin position="1"/>
        <end position="22"/>
    </location>
</feature>
<reference evidence="5 6" key="1">
    <citation type="submission" date="2019-10" db="EMBL/GenBank/DDBJ databases">
        <title>Dictyobacter vulcani sp. nov., within the class Ktedonobacteria, isolated from soil of volcanic Mt. Zao.</title>
        <authorList>
            <person name="Zheng Y."/>
            <person name="Wang C.M."/>
            <person name="Sakai Y."/>
            <person name="Abe K."/>
            <person name="Yokota A."/>
            <person name="Yabe S."/>
        </authorList>
    </citation>
    <scope>NUCLEOTIDE SEQUENCE [LARGE SCALE GENOMIC DNA]</scope>
    <source>
        <strain evidence="5 6">W12</strain>
    </source>
</reference>
<evidence type="ECO:0000259" key="4">
    <source>
        <dbReference type="SMART" id="SM00306"/>
    </source>
</evidence>
<evidence type="ECO:0000313" key="5">
    <source>
        <dbReference type="EMBL" id="GER88546.1"/>
    </source>
</evidence>
<dbReference type="AlphaFoldDB" id="A0A5J4KTL2"/>
<dbReference type="RefSeq" id="WP_162005209.1">
    <property type="nucleotide sequence ID" value="NZ_BKZW01000001.1"/>
</dbReference>
<dbReference type="InterPro" id="IPR006698">
    <property type="entry name" value="UPF0229"/>
</dbReference>
<dbReference type="InterPro" id="IPR036844">
    <property type="entry name" value="Hint_dom_sf"/>
</dbReference>
<sequence length="427" mass="48438">MSVSQHDWSLHRKGQIDQERHKEKIREAVKKNLGEIVSEESIILSDGKKTVRVPIRSLEEYNFRYDFGRQQHAGQGNGKSKVGDVVAQEPKPGKGKKGEAGKDAGYDYYEAEISMEELAALIFEDLGLPNLEQKRQQEMQTEAVRFTDVRKKGAMANLDKKRTIMENIKRNAAKGDASFKDIKSDDLRFKTWEPTIKYQSNAVVLAMMDVSGCHTAGHNIELADGSYKDVSQVVEGDMVACMDFSTMQKTIAPVVETFTKLAPKTLILETEDTTLRATPQHRYFVYAEDSNEIVEKRAEELCIGDKLILINSWGSTSAEKQATLSEDQAYMLGALLGDGHIFVSPNSSYITITDESEERLLQYQEVFERAYGVKGLIRHRPGPNNRKRIHFNSAPLARLLISQYPMLKRYSRNRYIEPTWQHLSGYS</sequence>
<feature type="compositionally biased region" description="Basic and acidic residues" evidence="3">
    <location>
        <begin position="8"/>
        <end position="22"/>
    </location>
</feature>
<dbReference type="SUPFAM" id="SSF51294">
    <property type="entry name" value="Hedgehog/intein (Hint) domain"/>
    <property type="match status" value="1"/>
</dbReference>
<dbReference type="SMART" id="SM00306">
    <property type="entry name" value="HintN"/>
    <property type="match status" value="1"/>
</dbReference>
<proteinExistence type="predicted"/>
<dbReference type="Pfam" id="PF04285">
    <property type="entry name" value="DUF444"/>
    <property type="match status" value="1"/>
</dbReference>
<dbReference type="Gene3D" id="3.10.28.10">
    <property type="entry name" value="Homing endonucleases"/>
    <property type="match status" value="1"/>
</dbReference>